<dbReference type="RefSeq" id="WP_114464368.1">
    <property type="nucleotide sequence ID" value="NZ_QPIW01000041.1"/>
</dbReference>
<dbReference type="Gene3D" id="1.50.10.100">
    <property type="entry name" value="Chondroitin AC/alginate lyase"/>
    <property type="match status" value="1"/>
</dbReference>
<keyword evidence="2 5" id="KW-0732">Signal</keyword>
<dbReference type="Pfam" id="PF16889">
    <property type="entry name" value="Hepar_II_III_N"/>
    <property type="match status" value="1"/>
</dbReference>
<evidence type="ECO:0000256" key="5">
    <source>
        <dbReference type="SAM" id="SignalP"/>
    </source>
</evidence>
<feature type="domain" description="Heparinase II/III-like C-terminal" evidence="6">
    <location>
        <begin position="392"/>
        <end position="609"/>
    </location>
</feature>
<dbReference type="EMBL" id="QPIW01000041">
    <property type="protein sequence ID" value="RDB02516.1"/>
    <property type="molecule type" value="Genomic_DNA"/>
</dbReference>
<evidence type="ECO:0000256" key="3">
    <source>
        <dbReference type="ARBA" id="ARBA00022764"/>
    </source>
</evidence>
<dbReference type="GO" id="GO:0016829">
    <property type="term" value="F:lyase activity"/>
    <property type="evidence" value="ECO:0007669"/>
    <property type="project" value="UniProtKB-KW"/>
</dbReference>
<dbReference type="SUPFAM" id="SSF48230">
    <property type="entry name" value="Chondroitin AC/alginate lyase"/>
    <property type="match status" value="1"/>
</dbReference>
<evidence type="ECO:0000256" key="4">
    <source>
        <dbReference type="ARBA" id="ARBA00023239"/>
    </source>
</evidence>
<dbReference type="InterPro" id="IPR031680">
    <property type="entry name" value="Hepar_II_III_N"/>
</dbReference>
<dbReference type="Pfam" id="PF07940">
    <property type="entry name" value="Hepar_II_III_C"/>
    <property type="match status" value="1"/>
</dbReference>
<feature type="signal peptide" evidence="5">
    <location>
        <begin position="1"/>
        <end position="22"/>
    </location>
</feature>
<dbReference type="GO" id="GO:0042597">
    <property type="term" value="C:periplasmic space"/>
    <property type="evidence" value="ECO:0007669"/>
    <property type="project" value="UniProtKB-SubCell"/>
</dbReference>
<proteinExistence type="predicted"/>
<dbReference type="Proteomes" id="UP000253141">
    <property type="component" value="Unassembled WGS sequence"/>
</dbReference>
<evidence type="ECO:0000259" key="6">
    <source>
        <dbReference type="Pfam" id="PF07940"/>
    </source>
</evidence>
<protein>
    <submittedName>
        <fullName evidence="8">Heparinase</fullName>
    </submittedName>
</protein>
<comment type="subcellular location">
    <subcellularLocation>
        <location evidence="1">Periplasm</location>
    </subcellularLocation>
</comment>
<dbReference type="InterPro" id="IPR012480">
    <property type="entry name" value="Hepar_II_III_C"/>
</dbReference>
<gene>
    <name evidence="8" type="ORF">DVG78_28260</name>
</gene>
<dbReference type="Gene3D" id="2.70.98.70">
    <property type="match status" value="1"/>
</dbReference>
<keyword evidence="4" id="KW-0456">Lyase</keyword>
<keyword evidence="9" id="KW-1185">Reference proteome</keyword>
<organism evidence="8 9">
    <name type="scientific">Runella aurantiaca</name>
    <dbReference type="NCBI Taxonomy" id="2282308"/>
    <lineage>
        <taxon>Bacteria</taxon>
        <taxon>Pseudomonadati</taxon>
        <taxon>Bacteroidota</taxon>
        <taxon>Cytophagia</taxon>
        <taxon>Cytophagales</taxon>
        <taxon>Spirosomataceae</taxon>
        <taxon>Runella</taxon>
    </lineage>
</organism>
<evidence type="ECO:0000256" key="2">
    <source>
        <dbReference type="ARBA" id="ARBA00022729"/>
    </source>
</evidence>
<dbReference type="PANTHER" id="PTHR39210">
    <property type="entry name" value="HEPARIN-SULFATE LYASE"/>
    <property type="match status" value="1"/>
</dbReference>
<comment type="caution">
    <text evidence="8">The sequence shown here is derived from an EMBL/GenBank/DDBJ whole genome shotgun (WGS) entry which is preliminary data.</text>
</comment>
<feature type="chain" id="PRO_5016638050" evidence="5">
    <location>
        <begin position="23"/>
        <end position="684"/>
    </location>
</feature>
<reference evidence="8 9" key="1">
    <citation type="submission" date="2018-07" db="EMBL/GenBank/DDBJ databases">
        <title>Genome analysis of Runella aurantiaca.</title>
        <authorList>
            <person name="Yang X."/>
        </authorList>
    </citation>
    <scope>NUCLEOTIDE SEQUENCE [LARGE SCALE GENOMIC DNA]</scope>
    <source>
        <strain evidence="8 9">YX9</strain>
    </source>
</reference>
<evidence type="ECO:0000313" key="8">
    <source>
        <dbReference type="EMBL" id="RDB02516.1"/>
    </source>
</evidence>
<feature type="domain" description="Heparin-sulfate lyase N-terminal" evidence="7">
    <location>
        <begin position="46"/>
        <end position="364"/>
    </location>
</feature>
<accession>A0A369I771</accession>
<dbReference type="PANTHER" id="PTHR39210:SF1">
    <property type="entry name" value="HEPARIN-SULFATE LYASE"/>
    <property type="match status" value="1"/>
</dbReference>
<evidence type="ECO:0000259" key="7">
    <source>
        <dbReference type="Pfam" id="PF16889"/>
    </source>
</evidence>
<dbReference type="AlphaFoldDB" id="A0A369I771"/>
<dbReference type="OrthoDB" id="7335480at2"/>
<sequence>MKIKFITTIFLCLFLFSIVSWAQTDWKKLTTVEEVCAVYPEQINFIFQNLNLEYPGLEEVKKAYVSNNLPLAGRHLLAYYAKSKRVLPSQKLPLKSLKTRADADSIVKDVFTFQEVKGKTPRLPDGHLKWAHTGPENDLEWAWALNRHYPIRDVIEAYFETGNLQYLQYVDSFVKSWVISSWPYPAKNSRTAMWRGLEVSFREKVWEKVFYGLWNTEQISPATQLLILSSLPHHAHYARNFHAQGNWLTMEMSGLAVVATAWPEWKESPSWLDYSIKAMTASMKEQVYPDGTQTELSSSYHYVALLNFSQFAETCQKAGVMLSEYYNKTLQDMWNYLAMTIRPDGFGILNNDSDLNNNRQNVQAAAQKYERYDWTYVVSNGAQGTKPNAAPSVFFPWAGQLISRSGYGEKAHWSFLDVGPWGSGHQHNDKLHLSVVAYGRDLLVDAGRFAYTGSVAQKFRKYALGSQGHNLVLVDGKGQAAGPKVTTEPTPENHFFVGKDHDYGSGKMSAFADLVGTFEHTRSVVYLRDKFWVVADQLKTDRPRTIETLWHWHPDCTVEIDANGNMFTKNDYGNLQIIPVDTQGWQMTLVKGQESPTIQGWYSRVYNAYVPNPTGIYSRKLPADDTFVWILWPSEGKGPKLKTSILSKTNDHVMVKITESGKGSWVVRVPFLDRNGVVIKSEKE</sequence>
<name>A0A369I771_9BACT</name>
<evidence type="ECO:0000256" key="1">
    <source>
        <dbReference type="ARBA" id="ARBA00004418"/>
    </source>
</evidence>
<dbReference type="InterPro" id="IPR008929">
    <property type="entry name" value="Chondroitin_lyas"/>
</dbReference>
<keyword evidence="3" id="KW-0574">Periplasm</keyword>
<evidence type="ECO:0000313" key="9">
    <source>
        <dbReference type="Proteomes" id="UP000253141"/>
    </source>
</evidence>